<evidence type="ECO:0000256" key="10">
    <source>
        <dbReference type="ARBA" id="ARBA00023136"/>
    </source>
</evidence>
<keyword evidence="10 11" id="KW-0472">Membrane</keyword>
<feature type="transmembrane region" description="Helical" evidence="11">
    <location>
        <begin position="139"/>
        <end position="163"/>
    </location>
</feature>
<evidence type="ECO:0000256" key="9">
    <source>
        <dbReference type="ARBA" id="ARBA00023047"/>
    </source>
</evidence>
<keyword evidence="3 11" id="KW-0813">Transport</keyword>
<feature type="transmembrane region" description="Helical" evidence="11">
    <location>
        <begin position="170"/>
        <end position="189"/>
    </location>
</feature>
<dbReference type="PRINTS" id="PR00164">
    <property type="entry name" value="ABC2TRNSPORT"/>
</dbReference>
<evidence type="ECO:0000313" key="14">
    <source>
        <dbReference type="Proteomes" id="UP000247454"/>
    </source>
</evidence>
<evidence type="ECO:0000256" key="11">
    <source>
        <dbReference type="RuleBase" id="RU361157"/>
    </source>
</evidence>
<dbReference type="InterPro" id="IPR000412">
    <property type="entry name" value="ABC_2_transport"/>
</dbReference>
<gene>
    <name evidence="13" type="ORF">C7477_1343</name>
</gene>
<comment type="caution">
    <text evidence="13">The sequence shown here is derived from an EMBL/GenBank/DDBJ whole genome shotgun (WGS) entry which is preliminary data.</text>
</comment>
<protein>
    <recommendedName>
        <fullName evidence="11">Transport permease protein</fullName>
    </recommendedName>
</protein>
<dbReference type="OrthoDB" id="9786910at2"/>
<keyword evidence="7" id="KW-0972">Capsule biogenesis/degradation</keyword>
<organism evidence="13 14">
    <name type="scientific">Phyllobacterium leguminum</name>
    <dbReference type="NCBI Taxonomy" id="314237"/>
    <lineage>
        <taxon>Bacteria</taxon>
        <taxon>Pseudomonadati</taxon>
        <taxon>Pseudomonadota</taxon>
        <taxon>Alphaproteobacteria</taxon>
        <taxon>Hyphomicrobiales</taxon>
        <taxon>Phyllobacteriaceae</taxon>
        <taxon>Phyllobacterium</taxon>
    </lineage>
</organism>
<dbReference type="PIRSF" id="PIRSF006648">
    <property type="entry name" value="DrrB"/>
    <property type="match status" value="1"/>
</dbReference>
<dbReference type="InterPro" id="IPR013525">
    <property type="entry name" value="ABC2_TM"/>
</dbReference>
<evidence type="ECO:0000256" key="6">
    <source>
        <dbReference type="ARBA" id="ARBA00022692"/>
    </source>
</evidence>
<evidence type="ECO:0000256" key="2">
    <source>
        <dbReference type="ARBA" id="ARBA00007783"/>
    </source>
</evidence>
<dbReference type="GO" id="GO:0015920">
    <property type="term" value="P:lipopolysaccharide transport"/>
    <property type="evidence" value="ECO:0007669"/>
    <property type="project" value="TreeGrafter"/>
</dbReference>
<dbReference type="GO" id="GO:0043190">
    <property type="term" value="C:ATP-binding cassette (ABC) transporter complex"/>
    <property type="evidence" value="ECO:0007669"/>
    <property type="project" value="InterPro"/>
</dbReference>
<dbReference type="GO" id="GO:0015774">
    <property type="term" value="P:polysaccharide transport"/>
    <property type="evidence" value="ECO:0007669"/>
    <property type="project" value="UniProtKB-KW"/>
</dbReference>
<comment type="subcellular location">
    <subcellularLocation>
        <location evidence="11">Cell inner membrane</location>
        <topology evidence="11">Multi-pass membrane protein</topology>
    </subcellularLocation>
    <subcellularLocation>
        <location evidence="1">Cell membrane</location>
        <topology evidence="1">Multi-pass membrane protein</topology>
    </subcellularLocation>
</comment>
<comment type="similarity">
    <text evidence="2 11">Belongs to the ABC-2 integral membrane protein family.</text>
</comment>
<evidence type="ECO:0000256" key="4">
    <source>
        <dbReference type="ARBA" id="ARBA00022475"/>
    </source>
</evidence>
<keyword evidence="6 11" id="KW-0812">Transmembrane</keyword>
<sequence length="258" mass="28578">MQKLKLVIMLAKNELRGRYRGTLIGKLWLFVTPLVTLVLYSLVFSNIFKARWEFLGANVYTNYAIVLFPGLMMYQLMMDVLGKGGGAYDAYAPLTTKLNISTRDLILGGVLASLIPFWAAIAIWYLGVSVLFGLTPRGGTLVLLIAFVFSIFCVGLAFLSTVIGALLKDWLQFLGIISMGLLFISPILYPTEHLPAALQNFVYLNPLSHFIDIIRHGAFQPDIPFSLLTSLLPVLGATIAVLVVGIWLEHVLGRFTHE</sequence>
<keyword evidence="14" id="KW-1185">Reference proteome</keyword>
<evidence type="ECO:0000256" key="1">
    <source>
        <dbReference type="ARBA" id="ARBA00004651"/>
    </source>
</evidence>
<feature type="domain" description="ABC transmembrane type-2" evidence="12">
    <location>
        <begin position="24"/>
        <end position="252"/>
    </location>
</feature>
<keyword evidence="4 11" id="KW-1003">Cell membrane</keyword>
<name>A0A318STQ5_9HYPH</name>
<dbReference type="PROSITE" id="PS51012">
    <property type="entry name" value="ABC_TM2"/>
    <property type="match status" value="1"/>
</dbReference>
<evidence type="ECO:0000256" key="7">
    <source>
        <dbReference type="ARBA" id="ARBA00022903"/>
    </source>
</evidence>
<evidence type="ECO:0000259" key="12">
    <source>
        <dbReference type="PROSITE" id="PS51012"/>
    </source>
</evidence>
<dbReference type="AlphaFoldDB" id="A0A318STQ5"/>
<feature type="transmembrane region" description="Helical" evidence="11">
    <location>
        <begin position="27"/>
        <end position="48"/>
    </location>
</feature>
<dbReference type="PANTHER" id="PTHR30413:SF10">
    <property type="entry name" value="CAPSULE POLYSACCHARIDE EXPORT INNER-MEMBRANE PROTEIN CTRC"/>
    <property type="match status" value="1"/>
</dbReference>
<evidence type="ECO:0000313" key="13">
    <source>
        <dbReference type="EMBL" id="PYE85240.1"/>
    </source>
</evidence>
<dbReference type="InterPro" id="IPR047817">
    <property type="entry name" value="ABC2_TM_bact-type"/>
</dbReference>
<keyword evidence="9" id="KW-0625">Polysaccharide transport</keyword>
<keyword evidence="5" id="KW-0762">Sugar transport</keyword>
<feature type="transmembrane region" description="Helical" evidence="11">
    <location>
        <begin position="105"/>
        <end position="127"/>
    </location>
</feature>
<dbReference type="PANTHER" id="PTHR30413">
    <property type="entry name" value="INNER MEMBRANE TRANSPORT PERMEASE"/>
    <property type="match status" value="1"/>
</dbReference>
<feature type="transmembrane region" description="Helical" evidence="11">
    <location>
        <begin position="54"/>
        <end position="74"/>
    </location>
</feature>
<evidence type="ECO:0000256" key="8">
    <source>
        <dbReference type="ARBA" id="ARBA00022989"/>
    </source>
</evidence>
<proteinExistence type="inferred from homology"/>
<evidence type="ECO:0000256" key="3">
    <source>
        <dbReference type="ARBA" id="ARBA00022448"/>
    </source>
</evidence>
<keyword evidence="8 11" id="KW-1133">Transmembrane helix</keyword>
<accession>A0A318STQ5</accession>
<dbReference type="GO" id="GO:0140359">
    <property type="term" value="F:ABC-type transporter activity"/>
    <property type="evidence" value="ECO:0007669"/>
    <property type="project" value="InterPro"/>
</dbReference>
<feature type="transmembrane region" description="Helical" evidence="11">
    <location>
        <begin position="225"/>
        <end position="248"/>
    </location>
</feature>
<dbReference type="EMBL" id="QJTF01000034">
    <property type="protein sequence ID" value="PYE85240.1"/>
    <property type="molecule type" value="Genomic_DNA"/>
</dbReference>
<dbReference type="Proteomes" id="UP000247454">
    <property type="component" value="Unassembled WGS sequence"/>
</dbReference>
<evidence type="ECO:0000256" key="5">
    <source>
        <dbReference type="ARBA" id="ARBA00022597"/>
    </source>
</evidence>
<reference evidence="13 14" key="1">
    <citation type="submission" date="2018-06" db="EMBL/GenBank/DDBJ databases">
        <title>Genomic Encyclopedia of Type Strains, Phase III (KMG-III): the genomes of soil and plant-associated and newly described type strains.</title>
        <authorList>
            <person name="Whitman W."/>
        </authorList>
    </citation>
    <scope>NUCLEOTIDE SEQUENCE [LARGE SCALE GENOMIC DNA]</scope>
    <source>
        <strain evidence="13 14">ORS 1419</strain>
    </source>
</reference>
<dbReference type="RefSeq" id="WP_110754581.1">
    <property type="nucleotide sequence ID" value="NZ_QJTF01000034.1"/>
</dbReference>
<dbReference type="Pfam" id="PF01061">
    <property type="entry name" value="ABC2_membrane"/>
    <property type="match status" value="1"/>
</dbReference>